<feature type="compositionally biased region" description="Polar residues" evidence="1">
    <location>
        <begin position="94"/>
        <end position="112"/>
    </location>
</feature>
<evidence type="ECO:0000256" key="2">
    <source>
        <dbReference type="SAM" id="Phobius"/>
    </source>
</evidence>
<feature type="transmembrane region" description="Helical" evidence="2">
    <location>
        <begin position="6"/>
        <end position="32"/>
    </location>
</feature>
<organism evidence="3 4">
    <name type="scientific">Heterodera trifolii</name>
    <dbReference type="NCBI Taxonomy" id="157864"/>
    <lineage>
        <taxon>Eukaryota</taxon>
        <taxon>Metazoa</taxon>
        <taxon>Ecdysozoa</taxon>
        <taxon>Nematoda</taxon>
        <taxon>Chromadorea</taxon>
        <taxon>Rhabditida</taxon>
        <taxon>Tylenchina</taxon>
        <taxon>Tylenchomorpha</taxon>
        <taxon>Tylenchoidea</taxon>
        <taxon>Heteroderidae</taxon>
        <taxon>Heteroderinae</taxon>
        <taxon>Heterodera</taxon>
    </lineage>
</organism>
<accession>A0ABD2KWC4</accession>
<gene>
    <name evidence="3" type="ORF">niasHT_019515</name>
</gene>
<comment type="caution">
    <text evidence="3">The sequence shown here is derived from an EMBL/GenBank/DDBJ whole genome shotgun (WGS) entry which is preliminary data.</text>
</comment>
<sequence>MLIFTPINLLIAIFCLLSSVGTIGSILVSISLSQMSRFLIGMDTFTATKCQIGTKSDVNDDQIKQCISGMKVADLGTIFNLSLEKGHPEKKLLSHQSSFAGPSTSTRQLASSELTPIPSAQLTPSHSFDSPISVQLTPMRSLGSSISAKLTPMHSFDASMSAQSAPSHSFDTAADLIGHNHHHSFDQMDRKNAGKSLINDDKEQKHIELRADQFMAFMLKKMLKKVPVEFKERLKIFKKQKRNRTLAEELSNLTSKQNLLMLLELYYMANSMGEIFLKQIAANDQTDLRKFGGKNSLIDFEYYEETNQKFSKIYQTILINEPTKKSANKMFPFRRTKSGKAFFWFNSHKTFLVANEWREGAENILEWKFKVKIASTKLGKIIRTIGQFIRTKCGKYLWNLVEETDEIQNCAKQINFNELNQIFLKKFAKNNENSLGLLNLVGNLLHAEALTNSDTNGKVSSPYIEDIFTEIESYEQKIHILNGLLNFGRSFMNSFLALAMEITEENRTINWKNISIIFTRNKNAEEENYLLKKLMIEAGLMEEAKENVRT</sequence>
<name>A0ABD2KWC4_9BILA</name>
<protein>
    <submittedName>
        <fullName evidence="3">Uncharacterized protein</fullName>
    </submittedName>
</protein>
<dbReference type="Proteomes" id="UP001620626">
    <property type="component" value="Unassembled WGS sequence"/>
</dbReference>
<keyword evidence="2" id="KW-1133">Transmembrane helix</keyword>
<evidence type="ECO:0000313" key="3">
    <source>
        <dbReference type="EMBL" id="KAL3107119.1"/>
    </source>
</evidence>
<dbReference type="EMBL" id="JBICBT010000626">
    <property type="protein sequence ID" value="KAL3107119.1"/>
    <property type="molecule type" value="Genomic_DNA"/>
</dbReference>
<proteinExistence type="predicted"/>
<feature type="region of interest" description="Disordered" evidence="1">
    <location>
        <begin position="92"/>
        <end position="112"/>
    </location>
</feature>
<evidence type="ECO:0000256" key="1">
    <source>
        <dbReference type="SAM" id="MobiDB-lite"/>
    </source>
</evidence>
<keyword evidence="2" id="KW-0472">Membrane</keyword>
<keyword evidence="2" id="KW-0812">Transmembrane</keyword>
<dbReference type="AlphaFoldDB" id="A0ABD2KWC4"/>
<evidence type="ECO:0000313" key="4">
    <source>
        <dbReference type="Proteomes" id="UP001620626"/>
    </source>
</evidence>
<reference evidence="3 4" key="1">
    <citation type="submission" date="2024-10" db="EMBL/GenBank/DDBJ databases">
        <authorList>
            <person name="Kim D."/>
        </authorList>
    </citation>
    <scope>NUCLEOTIDE SEQUENCE [LARGE SCALE GENOMIC DNA]</scope>
    <source>
        <strain evidence="3">BH-2024</strain>
    </source>
</reference>
<keyword evidence="4" id="KW-1185">Reference proteome</keyword>